<keyword evidence="1" id="KW-1133">Transmembrane helix</keyword>
<sequence length="95" mass="10927">MFWKRLQAIYNSFGVLVKQELNSTGKCREKFGITGFIRGIFTHFKQIKSAFSLVFVKENAYYCMPLAIIYGIVLVDYFNSPSYTTSILHSTVKLP</sequence>
<evidence type="ECO:0000256" key="1">
    <source>
        <dbReference type="SAM" id="Phobius"/>
    </source>
</evidence>
<proteinExistence type="predicted"/>
<dbReference type="EMBL" id="SNRY01001499">
    <property type="protein sequence ID" value="KAA6330468.1"/>
    <property type="molecule type" value="Genomic_DNA"/>
</dbReference>
<evidence type="ECO:0000313" key="2">
    <source>
        <dbReference type="EMBL" id="KAA6330468.1"/>
    </source>
</evidence>
<keyword evidence="1" id="KW-0472">Membrane</keyword>
<keyword evidence="1" id="KW-0812">Transmembrane</keyword>
<comment type="caution">
    <text evidence="2">The sequence shown here is derived from an EMBL/GenBank/DDBJ whole genome shotgun (WGS) entry which is preliminary data.</text>
</comment>
<dbReference type="AlphaFoldDB" id="A0A5J4R9N3"/>
<feature type="transmembrane region" description="Helical" evidence="1">
    <location>
        <begin position="59"/>
        <end position="78"/>
    </location>
</feature>
<organism evidence="2">
    <name type="scientific">termite gut metagenome</name>
    <dbReference type="NCBI Taxonomy" id="433724"/>
    <lineage>
        <taxon>unclassified sequences</taxon>
        <taxon>metagenomes</taxon>
        <taxon>organismal metagenomes</taxon>
    </lineage>
</organism>
<reference evidence="2" key="1">
    <citation type="submission" date="2019-03" db="EMBL/GenBank/DDBJ databases">
        <title>Single cell metagenomics reveals metabolic interactions within the superorganism composed of flagellate Streblomastix strix and complex community of Bacteroidetes bacteria on its surface.</title>
        <authorList>
            <person name="Treitli S.C."/>
            <person name="Kolisko M."/>
            <person name="Husnik F."/>
            <person name="Keeling P."/>
            <person name="Hampl V."/>
        </authorList>
    </citation>
    <scope>NUCLEOTIDE SEQUENCE</scope>
    <source>
        <strain evidence="2">STM</strain>
    </source>
</reference>
<accession>A0A5J4R9N3</accession>
<gene>
    <name evidence="2" type="ORF">EZS27_020827</name>
</gene>
<name>A0A5J4R9N3_9ZZZZ</name>
<protein>
    <submittedName>
        <fullName evidence="2">Uncharacterized protein</fullName>
    </submittedName>
</protein>